<protein>
    <submittedName>
        <fullName evidence="2">Uncharacterized protein</fullName>
    </submittedName>
</protein>
<reference evidence="2 3" key="1">
    <citation type="journal article" date="2019" name="Sci. Rep.">
        <title>A high-quality genome of Eragrostis curvula grass provides insights into Poaceae evolution and supports new strategies to enhance forage quality.</title>
        <authorList>
            <person name="Carballo J."/>
            <person name="Santos B.A.C.M."/>
            <person name="Zappacosta D."/>
            <person name="Garbus I."/>
            <person name="Selva J.P."/>
            <person name="Gallo C.A."/>
            <person name="Diaz A."/>
            <person name="Albertini E."/>
            <person name="Caccamo M."/>
            <person name="Echenique V."/>
        </authorList>
    </citation>
    <scope>NUCLEOTIDE SEQUENCE [LARGE SCALE GENOMIC DNA]</scope>
    <source>
        <strain evidence="3">cv. Victoria</strain>
        <tissue evidence="2">Leaf</tissue>
    </source>
</reference>
<accession>A0A5J9U3M3</accession>
<comment type="caution">
    <text evidence="2">The sequence shown here is derived from an EMBL/GenBank/DDBJ whole genome shotgun (WGS) entry which is preliminary data.</text>
</comment>
<dbReference type="EMBL" id="RWGY01000029">
    <property type="protein sequence ID" value="TVU18174.1"/>
    <property type="molecule type" value="Genomic_DNA"/>
</dbReference>
<proteinExistence type="predicted"/>
<feature type="region of interest" description="Disordered" evidence="1">
    <location>
        <begin position="1"/>
        <end position="23"/>
    </location>
</feature>
<keyword evidence="3" id="KW-1185">Reference proteome</keyword>
<dbReference type="Proteomes" id="UP000324897">
    <property type="component" value="Chromosome 7"/>
</dbReference>
<name>A0A5J9U3M3_9POAL</name>
<evidence type="ECO:0000313" key="3">
    <source>
        <dbReference type="Proteomes" id="UP000324897"/>
    </source>
</evidence>
<feature type="non-terminal residue" evidence="2">
    <location>
        <position position="1"/>
    </location>
</feature>
<dbReference type="Gramene" id="TVU18174">
    <property type="protein sequence ID" value="TVU18174"/>
    <property type="gene ID" value="EJB05_34253"/>
</dbReference>
<evidence type="ECO:0000256" key="1">
    <source>
        <dbReference type="SAM" id="MobiDB-lite"/>
    </source>
</evidence>
<gene>
    <name evidence="2" type="ORF">EJB05_34253</name>
</gene>
<dbReference type="AlphaFoldDB" id="A0A5J9U3M3"/>
<evidence type="ECO:0000313" key="2">
    <source>
        <dbReference type="EMBL" id="TVU18174.1"/>
    </source>
</evidence>
<organism evidence="2 3">
    <name type="scientific">Eragrostis curvula</name>
    <name type="common">weeping love grass</name>
    <dbReference type="NCBI Taxonomy" id="38414"/>
    <lineage>
        <taxon>Eukaryota</taxon>
        <taxon>Viridiplantae</taxon>
        <taxon>Streptophyta</taxon>
        <taxon>Embryophyta</taxon>
        <taxon>Tracheophyta</taxon>
        <taxon>Spermatophyta</taxon>
        <taxon>Magnoliopsida</taxon>
        <taxon>Liliopsida</taxon>
        <taxon>Poales</taxon>
        <taxon>Poaceae</taxon>
        <taxon>PACMAD clade</taxon>
        <taxon>Chloridoideae</taxon>
        <taxon>Eragrostideae</taxon>
        <taxon>Eragrostidinae</taxon>
        <taxon>Eragrostis</taxon>
    </lineage>
</organism>
<feature type="non-terminal residue" evidence="2">
    <location>
        <position position="90"/>
    </location>
</feature>
<feature type="region of interest" description="Disordered" evidence="1">
    <location>
        <begin position="38"/>
        <end position="90"/>
    </location>
</feature>
<sequence length="90" mass="9609">MAISKMVGNGLPVASGGGGGRWWGILVGLDSGGVWLLKRREGQQQNPHHRVPHPPSNPQGQGAQKPPGWRHHPPRQCSAQHPPRGAPQEG</sequence>